<dbReference type="Proteomes" id="UP000018208">
    <property type="component" value="Unassembled WGS sequence"/>
</dbReference>
<proteinExistence type="predicted"/>
<gene>
    <name evidence="1" type="ORF">SS50377_19030</name>
    <name evidence="2" type="ORF">SS50377_26458</name>
</gene>
<name>V6LAR9_9EUKA</name>
<organism evidence="1">
    <name type="scientific">Spironucleus salmonicida</name>
    <dbReference type="NCBI Taxonomy" id="348837"/>
    <lineage>
        <taxon>Eukaryota</taxon>
        <taxon>Metamonada</taxon>
        <taxon>Diplomonadida</taxon>
        <taxon>Hexamitidae</taxon>
        <taxon>Hexamitinae</taxon>
        <taxon>Spironucleus</taxon>
    </lineage>
</organism>
<dbReference type="VEuPathDB" id="GiardiaDB:SS50377_26458"/>
<sequence>MLITMLSYHLPNCYNQATAQYNQNLKTVQLNLQPLQNPDCLFLVDEVIFQLNFHDKFRSVKFIKSHFNFTSTQMIVMEKIDILNDDSDGLTMPLHATLNISNLAFWTEVRVAYVGRQAAQMDQCFYQAGSQFEIKEDRFEFRLNLSDACYTEIFTESKQFQYQLNQKAATVKIIRFIDDPDNFNCQMDQVQRVYFCTQLGDFSDDLTIPFTQASVKFFINYLGILYTTEIQFNEVVVGHIKTLFSSINPSFYRDMMQVSFTYSQNALQNWKMLTQASDLFISRLNILGPNFTQSFQIESPQFDETILILTEKCKDQICLDSMVYINENMAQFQFYFDISAYSGDKIDGTSGQIFTASAACVNRVLTKTYSSTKVCFLVIKSDFFTTNSNCFLFADGEPTNITAVSLDTTTLHVGKFCKTQQVNFSFANPTICFDCLDCIIEITDFAQSRMSAFIYTLEQYQFHWHGDINLESQYCSYDGCYFHNRMHFCILLPH</sequence>
<reference evidence="2" key="2">
    <citation type="submission" date="2020-12" db="EMBL/GenBank/DDBJ databases">
        <title>New Spironucleus salmonicida genome in near-complete chromosomes.</title>
        <authorList>
            <person name="Xu F."/>
            <person name="Kurt Z."/>
            <person name="Jimenez-Gonzalez A."/>
            <person name="Astvaldsson A."/>
            <person name="Andersson J.O."/>
            <person name="Svard S.G."/>
        </authorList>
    </citation>
    <scope>NUCLEOTIDE SEQUENCE</scope>
    <source>
        <strain evidence="2">ATCC 50377</strain>
    </source>
</reference>
<protein>
    <submittedName>
        <fullName evidence="1">Uncharacterized protein</fullName>
    </submittedName>
</protein>
<dbReference type="AlphaFoldDB" id="V6LAR9"/>
<dbReference type="EMBL" id="KI546170">
    <property type="protein sequence ID" value="EST41318.1"/>
    <property type="molecule type" value="Genomic_DNA"/>
</dbReference>
<keyword evidence="3" id="KW-1185">Reference proteome</keyword>
<evidence type="ECO:0000313" key="2">
    <source>
        <dbReference type="EMBL" id="KAH0572248.1"/>
    </source>
</evidence>
<evidence type="ECO:0000313" key="3">
    <source>
        <dbReference type="Proteomes" id="UP000018208"/>
    </source>
</evidence>
<dbReference type="EMBL" id="AUWU02000006">
    <property type="protein sequence ID" value="KAH0572248.1"/>
    <property type="molecule type" value="Genomic_DNA"/>
</dbReference>
<reference evidence="1 2" key="1">
    <citation type="journal article" date="2014" name="PLoS Genet.">
        <title>The Genome of Spironucleus salmonicida Highlights a Fish Pathogen Adapted to Fluctuating Environments.</title>
        <authorList>
            <person name="Xu F."/>
            <person name="Jerlstrom-Hultqvist J."/>
            <person name="Einarsson E."/>
            <person name="Astvaldsson A."/>
            <person name="Svard S.G."/>
            <person name="Andersson J.O."/>
        </authorList>
    </citation>
    <scope>NUCLEOTIDE SEQUENCE</scope>
    <source>
        <strain evidence="2">ATCC 50377</strain>
    </source>
</reference>
<evidence type="ECO:0000313" key="1">
    <source>
        <dbReference type="EMBL" id="EST41318.1"/>
    </source>
</evidence>
<accession>V6LAR9</accession>